<organism evidence="3 4">
    <name type="scientific">Durusdinium trenchii</name>
    <dbReference type="NCBI Taxonomy" id="1381693"/>
    <lineage>
        <taxon>Eukaryota</taxon>
        <taxon>Sar</taxon>
        <taxon>Alveolata</taxon>
        <taxon>Dinophyceae</taxon>
        <taxon>Suessiales</taxon>
        <taxon>Symbiodiniaceae</taxon>
        <taxon>Durusdinium</taxon>
    </lineage>
</organism>
<keyword evidence="4" id="KW-1185">Reference proteome</keyword>
<reference evidence="3 4" key="1">
    <citation type="submission" date="2024-02" db="EMBL/GenBank/DDBJ databases">
        <authorList>
            <person name="Chen Y."/>
            <person name="Shah S."/>
            <person name="Dougan E. K."/>
            <person name="Thang M."/>
            <person name="Chan C."/>
        </authorList>
    </citation>
    <scope>NUCLEOTIDE SEQUENCE [LARGE SCALE GENOMIC DNA]</scope>
</reference>
<gene>
    <name evidence="3" type="ORF">SCF082_LOCUS44532</name>
</gene>
<evidence type="ECO:0000256" key="2">
    <source>
        <dbReference type="SAM" id="MobiDB-lite"/>
    </source>
</evidence>
<feature type="coiled-coil region" evidence="1">
    <location>
        <begin position="235"/>
        <end position="304"/>
    </location>
</feature>
<comment type="caution">
    <text evidence="3">The sequence shown here is derived from an EMBL/GenBank/DDBJ whole genome shotgun (WGS) entry which is preliminary data.</text>
</comment>
<feature type="region of interest" description="Disordered" evidence="2">
    <location>
        <begin position="1"/>
        <end position="24"/>
    </location>
</feature>
<sequence length="457" mass="52180">MWPKRSQPALLAERKTENLTTEEQKRVTPSVPEIFVKTPPQTQVSRVVTQLETARCTDMVAQLQCQVDYWHQRFHDVETCFYEAKVQLSSVLEREQCLQAKIMQLESCHTVSTDELCSARLLLEEREVSLQDARAKLAFIQQELEAEKRFRQDEFERTSLRIEQHKATEAKLVETQRRLDSALKDNQALQCEHHAMEQKLQMRGEEVNKLLVELTEERNLHHAAVSENCAFRQKVKALEEAVVEKENSLQFLEATCKQLSSEVSEERKLHHAAVAETCELRQKIKALEEETAEHERLEEFWKSERDMWFCRSNHLEELNGKLHEGLSQIVNNPELKPMPPAHPEKDAAFDLLDAITKSGALPLSTWAEGAKPINDLDNSHASMHIVVAATHCFDKTVTETVIQENLNPIEQVECSSLIIASTVHQQPVAAMIKDSCHARIKAAAPQLMDSDVIMSGE</sequence>
<evidence type="ECO:0000313" key="3">
    <source>
        <dbReference type="EMBL" id="CAK9094775.1"/>
    </source>
</evidence>
<accession>A0ABP0R3T8</accession>
<feature type="coiled-coil region" evidence="1">
    <location>
        <begin position="123"/>
        <end position="199"/>
    </location>
</feature>
<protein>
    <submittedName>
        <fullName evidence="3">Uncharacterized protein</fullName>
    </submittedName>
</protein>
<evidence type="ECO:0000313" key="4">
    <source>
        <dbReference type="Proteomes" id="UP001642464"/>
    </source>
</evidence>
<proteinExistence type="predicted"/>
<dbReference type="Proteomes" id="UP001642464">
    <property type="component" value="Unassembled WGS sequence"/>
</dbReference>
<evidence type="ECO:0000256" key="1">
    <source>
        <dbReference type="SAM" id="Coils"/>
    </source>
</evidence>
<dbReference type="EMBL" id="CAXAMM010040685">
    <property type="protein sequence ID" value="CAK9094775.1"/>
    <property type="molecule type" value="Genomic_DNA"/>
</dbReference>
<keyword evidence="1" id="KW-0175">Coiled coil</keyword>
<name>A0ABP0R3T8_9DINO</name>
<feature type="compositionally biased region" description="Basic and acidic residues" evidence="2">
    <location>
        <begin position="12"/>
        <end position="24"/>
    </location>
</feature>